<protein>
    <recommendedName>
        <fullName evidence="3">EF-hand domain-containing protein</fullName>
    </recommendedName>
</protein>
<evidence type="ECO:0008006" key="3">
    <source>
        <dbReference type="Google" id="ProtNLM"/>
    </source>
</evidence>
<sequence length="288" mass="32937">MGNQLAQLRAERVEDAAEVRQWAFSTFPGLEPNLETIFAYHSVDGTGLLDYTLIEKISRHLIMNFGYTDLLLRLTNIDGTLDSRYISEGLAMLNVNIRKPMALDDFKNYVVCWLDKLIEIQDSDVENLNTALQEKQEEQKTRIMNAVTQWRQRFKTIDDFHIFCEDVRDAKKMELDEVVADVYEMQEKLNEQQLRLLQRQREVEEIYASVQAEEAAIQEALSNTPSATQLMSEEIAKTFKQNVHGDVTQFAYSSDLTPFGAPVSAGASTAFKRNIAKPRKPTRVLGMC</sequence>
<keyword evidence="2" id="KW-1185">Reference proteome</keyword>
<accession>A0A1J4MKT1</accession>
<dbReference type="GeneID" id="92364489"/>
<dbReference type="EMBL" id="LRBS01000103">
    <property type="protein sequence ID" value="OII73469.1"/>
    <property type="molecule type" value="Genomic_DNA"/>
</dbReference>
<comment type="caution">
    <text evidence="1">The sequence shown here is derived from an EMBL/GenBank/DDBJ whole genome shotgun (WGS) entry which is preliminary data.</text>
</comment>
<dbReference type="VEuPathDB" id="CryptoDB:cand_003040"/>
<reference evidence="1 2" key="1">
    <citation type="submission" date="2016-10" db="EMBL/GenBank/DDBJ databases">
        <title>Reductive evolution of mitochondrial metabolism and differential evolution of invasion-related proteins in Cryptosporidium.</title>
        <authorList>
            <person name="Liu S."/>
            <person name="Roellig D.M."/>
            <person name="Guo Y."/>
            <person name="Li N."/>
            <person name="Frace M.A."/>
            <person name="Tang K."/>
            <person name="Zhang L."/>
            <person name="Feng Y."/>
            <person name="Xiao L."/>
        </authorList>
    </citation>
    <scope>NUCLEOTIDE SEQUENCE [LARGE SCALE GENOMIC DNA]</scope>
    <source>
        <strain evidence="1">30847</strain>
    </source>
</reference>
<dbReference type="RefSeq" id="XP_067067126.1">
    <property type="nucleotide sequence ID" value="XM_067210551.1"/>
</dbReference>
<name>A0A1J4MKT1_9CRYT</name>
<evidence type="ECO:0000313" key="1">
    <source>
        <dbReference type="EMBL" id="OII73469.1"/>
    </source>
</evidence>
<dbReference type="OrthoDB" id="341684at2759"/>
<organism evidence="1 2">
    <name type="scientific">Cryptosporidium andersoni</name>
    <dbReference type="NCBI Taxonomy" id="117008"/>
    <lineage>
        <taxon>Eukaryota</taxon>
        <taxon>Sar</taxon>
        <taxon>Alveolata</taxon>
        <taxon>Apicomplexa</taxon>
        <taxon>Conoidasida</taxon>
        <taxon>Coccidia</taxon>
        <taxon>Eucoccidiorida</taxon>
        <taxon>Eimeriorina</taxon>
        <taxon>Cryptosporidiidae</taxon>
        <taxon>Cryptosporidium</taxon>
    </lineage>
</organism>
<dbReference type="AlphaFoldDB" id="A0A1J4MKT1"/>
<proteinExistence type="predicted"/>
<dbReference type="Proteomes" id="UP000186804">
    <property type="component" value="Unassembled WGS sequence"/>
</dbReference>
<gene>
    <name evidence="1" type="ORF">cand_003040</name>
</gene>
<evidence type="ECO:0000313" key="2">
    <source>
        <dbReference type="Proteomes" id="UP000186804"/>
    </source>
</evidence>